<evidence type="ECO:0000259" key="3">
    <source>
        <dbReference type="Pfam" id="PF00850"/>
    </source>
</evidence>
<dbReference type="RefSeq" id="WP_159455438.1">
    <property type="nucleotide sequence ID" value="NZ_FWZT01000013.1"/>
</dbReference>
<keyword evidence="2" id="KW-0378">Hydrolase</keyword>
<dbReference type="InterPro" id="IPR023696">
    <property type="entry name" value="Ureohydrolase_dom_sf"/>
</dbReference>
<dbReference type="GO" id="GO:0040029">
    <property type="term" value="P:epigenetic regulation of gene expression"/>
    <property type="evidence" value="ECO:0007669"/>
    <property type="project" value="TreeGrafter"/>
</dbReference>
<dbReference type="SUPFAM" id="SSF52768">
    <property type="entry name" value="Arginase/deacetylase"/>
    <property type="match status" value="1"/>
</dbReference>
<accession>A0A1Y6C907</accession>
<dbReference type="PANTHER" id="PTHR10625">
    <property type="entry name" value="HISTONE DEACETYLASE HDAC1-RELATED"/>
    <property type="match status" value="1"/>
</dbReference>
<dbReference type="InterPro" id="IPR044150">
    <property type="entry name" value="HDAC_classIV"/>
</dbReference>
<dbReference type="GO" id="GO:0016787">
    <property type="term" value="F:hydrolase activity"/>
    <property type="evidence" value="ECO:0007669"/>
    <property type="project" value="UniProtKB-KW"/>
</dbReference>
<dbReference type="Pfam" id="PF00850">
    <property type="entry name" value="Hist_deacetyl"/>
    <property type="match status" value="1"/>
</dbReference>
<comment type="similarity">
    <text evidence="1">Belongs to the histone deacetylase family.</text>
</comment>
<evidence type="ECO:0000256" key="1">
    <source>
        <dbReference type="ARBA" id="ARBA00005947"/>
    </source>
</evidence>
<dbReference type="InterPro" id="IPR000286">
    <property type="entry name" value="HDACs"/>
</dbReference>
<dbReference type="CDD" id="cd09993">
    <property type="entry name" value="HDAC_classIV"/>
    <property type="match status" value="1"/>
</dbReference>
<dbReference type="Gene3D" id="3.40.800.20">
    <property type="entry name" value="Histone deacetylase domain"/>
    <property type="match status" value="1"/>
</dbReference>
<dbReference type="InterPro" id="IPR037138">
    <property type="entry name" value="His_deacetylse_dom_sf"/>
</dbReference>
<organism evidence="4 5">
    <name type="scientific">Pseudobacteriovorax antillogorgiicola</name>
    <dbReference type="NCBI Taxonomy" id="1513793"/>
    <lineage>
        <taxon>Bacteria</taxon>
        <taxon>Pseudomonadati</taxon>
        <taxon>Bdellovibrionota</taxon>
        <taxon>Oligoflexia</taxon>
        <taxon>Oligoflexales</taxon>
        <taxon>Pseudobacteriovoracaceae</taxon>
        <taxon>Pseudobacteriovorax</taxon>
    </lineage>
</organism>
<evidence type="ECO:0000313" key="5">
    <source>
        <dbReference type="Proteomes" id="UP000192907"/>
    </source>
</evidence>
<dbReference type="Proteomes" id="UP000192907">
    <property type="component" value="Unassembled WGS sequence"/>
</dbReference>
<dbReference type="PRINTS" id="PR01270">
    <property type="entry name" value="HDASUPER"/>
</dbReference>
<dbReference type="STRING" id="1513793.SAMN06296036_11351"/>
<feature type="domain" description="Histone deacetylase" evidence="3">
    <location>
        <begin position="22"/>
        <end position="279"/>
    </location>
</feature>
<dbReference type="PANTHER" id="PTHR10625:SF19">
    <property type="entry name" value="HISTONE DEACETYLASE 12"/>
    <property type="match status" value="1"/>
</dbReference>
<dbReference type="GO" id="GO:0004407">
    <property type="term" value="F:histone deacetylase activity"/>
    <property type="evidence" value="ECO:0007669"/>
    <property type="project" value="InterPro"/>
</dbReference>
<protein>
    <submittedName>
        <fullName evidence="4">Acetoin utilization deacetylase AcuC</fullName>
    </submittedName>
</protein>
<evidence type="ECO:0000313" key="4">
    <source>
        <dbReference type="EMBL" id="SMF43088.1"/>
    </source>
</evidence>
<dbReference type="InterPro" id="IPR023801">
    <property type="entry name" value="His_deacetylse_dom"/>
</dbReference>
<proteinExistence type="inferred from homology"/>
<evidence type="ECO:0000256" key="2">
    <source>
        <dbReference type="ARBA" id="ARBA00022801"/>
    </source>
</evidence>
<keyword evidence="5" id="KW-1185">Reference proteome</keyword>
<dbReference type="EMBL" id="FWZT01000013">
    <property type="protein sequence ID" value="SMF43088.1"/>
    <property type="molecule type" value="Genomic_DNA"/>
</dbReference>
<name>A0A1Y6C907_9BACT</name>
<reference evidence="5" key="1">
    <citation type="submission" date="2017-04" db="EMBL/GenBank/DDBJ databases">
        <authorList>
            <person name="Varghese N."/>
            <person name="Submissions S."/>
        </authorList>
    </citation>
    <scope>NUCLEOTIDE SEQUENCE [LARGE SCALE GENOMIC DNA]</scope>
    <source>
        <strain evidence="5">RKEM611</strain>
    </source>
</reference>
<gene>
    <name evidence="4" type="ORF">SAMN06296036_11351</name>
</gene>
<dbReference type="AlphaFoldDB" id="A0A1Y6C907"/>
<sequence length="303" mass="33463">MIPKLYYADHIELPLPSDHRFPADKYLKTRLKLKEQLGLAENDFLPSPLASFDDLCLVHDRAYVDGIFEGSLSDRAHKKIGFPWSQGLVNRCRASTGGTYHAALGALRDGYGAQLAGGTHHAHFDFGAGYCVFNDFAVTIAKLKQEGSIGRVAIIDLDVHHGDGNASLLSHKSYTFVFSMHGAKNYPARKPDSDLDIAMEDGTGDDEFCQRLESSLPQIASFEPDLILYQAGVDALEEDRLGRLALSHQGLIRRDEIVFAFARAFRIPIVHVLGGGYCHPIDPTVEAYVNTFKTAFKTFGFSK</sequence>